<evidence type="ECO:0000259" key="2">
    <source>
        <dbReference type="Pfam" id="PF01478"/>
    </source>
</evidence>
<feature type="transmembrane region" description="Helical" evidence="1">
    <location>
        <begin position="6"/>
        <end position="21"/>
    </location>
</feature>
<dbReference type="Gene3D" id="1.20.120.1220">
    <property type="match status" value="1"/>
</dbReference>
<keyword evidence="1" id="KW-0812">Transmembrane</keyword>
<evidence type="ECO:0000256" key="1">
    <source>
        <dbReference type="SAM" id="Phobius"/>
    </source>
</evidence>
<evidence type="ECO:0000313" key="4">
    <source>
        <dbReference type="Proteomes" id="UP001257277"/>
    </source>
</evidence>
<gene>
    <name evidence="3" type="ORF">RQM59_02510</name>
</gene>
<keyword evidence="1" id="KW-1133">Transmembrane helix</keyword>
<dbReference type="EMBL" id="JAVTTO010000001">
    <property type="protein sequence ID" value="MDT7831231.1"/>
    <property type="molecule type" value="Genomic_DNA"/>
</dbReference>
<feature type="transmembrane region" description="Helical" evidence="1">
    <location>
        <begin position="51"/>
        <end position="72"/>
    </location>
</feature>
<feature type="transmembrane region" description="Helical" evidence="1">
    <location>
        <begin position="28"/>
        <end position="45"/>
    </location>
</feature>
<organism evidence="3 4">
    <name type="scientific">Asprobacillus argus</name>
    <dbReference type="NCBI Taxonomy" id="3076534"/>
    <lineage>
        <taxon>Bacteria</taxon>
        <taxon>Pseudomonadati</taxon>
        <taxon>Bacteroidota</taxon>
        <taxon>Flavobacteriia</taxon>
        <taxon>Flavobacteriales</taxon>
        <taxon>Flavobacteriaceae</taxon>
        <taxon>Asprobacillus</taxon>
    </lineage>
</organism>
<feature type="transmembrane region" description="Helical" evidence="1">
    <location>
        <begin position="135"/>
        <end position="154"/>
    </location>
</feature>
<dbReference type="Proteomes" id="UP001257277">
    <property type="component" value="Unassembled WGS sequence"/>
</dbReference>
<feature type="transmembrane region" description="Helical" evidence="1">
    <location>
        <begin position="105"/>
        <end position="123"/>
    </location>
</feature>
<proteinExistence type="predicted"/>
<evidence type="ECO:0000313" key="3">
    <source>
        <dbReference type="EMBL" id="MDT7831231.1"/>
    </source>
</evidence>
<name>A0ABU3LBX7_9FLAO</name>
<comment type="caution">
    <text evidence="3">The sequence shown here is derived from an EMBL/GenBank/DDBJ whole genome shotgun (WGS) entry which is preliminary data.</text>
</comment>
<keyword evidence="4" id="KW-1185">Reference proteome</keyword>
<accession>A0ABU3LBX7</accession>
<dbReference type="Pfam" id="PF01478">
    <property type="entry name" value="Peptidase_A24"/>
    <property type="match status" value="1"/>
</dbReference>
<keyword evidence="1" id="KW-0472">Membrane</keyword>
<reference evidence="3 4" key="1">
    <citation type="submission" date="2023-09" db="EMBL/GenBank/DDBJ databases">
        <title>Novel taxa isolated from Blanes Bay.</title>
        <authorList>
            <person name="Rey-Velasco X."/>
            <person name="Lucena T."/>
        </authorList>
    </citation>
    <scope>NUCLEOTIDE SEQUENCE [LARGE SCALE GENOMIC DNA]</scope>
    <source>
        <strain evidence="3 4">S356</strain>
    </source>
</reference>
<sequence length="160" mass="18364">MILSLNIAIIGLLFWVFYQDLKEREVMLLLFLGLLVLGGFLHSQFQILELFLIHISINVTVVGCILLILFLYTKWIMKKQLFEAFGLGDLLFFLILAVSFPVPTFLVVFSSSLVFAYIVYMAVRPSLKEQTIPLAGFQALFVLLIMVSNLIFNFTDLYRI</sequence>
<feature type="domain" description="Prepilin type IV endopeptidase peptidase" evidence="2">
    <location>
        <begin position="8"/>
        <end position="118"/>
    </location>
</feature>
<protein>
    <recommendedName>
        <fullName evidence="2">Prepilin type IV endopeptidase peptidase domain-containing protein</fullName>
    </recommendedName>
</protein>
<dbReference type="RefSeq" id="WP_349240482.1">
    <property type="nucleotide sequence ID" value="NZ_JAVTTO010000001.1"/>
</dbReference>
<dbReference type="InterPro" id="IPR000045">
    <property type="entry name" value="Prepilin_IV_endopep_pep"/>
</dbReference>